<sequence>MNLAQNTAEALRATRDNWLRSLLTISLIAIGITALVGILTAIDGIEQNITSGLSDLGANSFDVKDKDNNMRSRRRGVAEKIESPLKYNEVMEFEKRFSQNVSSQDAVTIYTNVGFGTEVKYQSKKTNPNSSIVGIDKNYNLVNGFDIQEGRNFTPLDIQRGSQFAIIGTEIKETLFKESSPIGKRILVKGYGFTVIGLLEEEGGVGSSSSTDRSVLIPLPMANILGNDRQLTYTITVGVKNPTQTEALMGEATGLMRIIRGDKLTQTPSFEVSSSDSLSSSLGNIKGLLQLGGGGIGLLTLLGASIGLMNIMLVSVTERTREIGIRKAIGASAKQIRTQFLIEAIVICLLGGLFGLFLGITLGNIVAKFIGSADAQFIIPWLWMSIGIIICILVGLIAGVYPAHKASQLDPIESLRYE</sequence>
<dbReference type="AlphaFoldDB" id="I4AG12"/>
<keyword evidence="11" id="KW-1185">Reference proteome</keyword>
<dbReference type="InterPro" id="IPR050250">
    <property type="entry name" value="Macrolide_Exporter_MacB"/>
</dbReference>
<dbReference type="PANTHER" id="PTHR30572:SF4">
    <property type="entry name" value="ABC TRANSPORTER PERMEASE YTRF"/>
    <property type="match status" value="1"/>
</dbReference>
<dbReference type="KEGG" id="fli:Fleli_0421"/>
<dbReference type="GO" id="GO:0022857">
    <property type="term" value="F:transmembrane transporter activity"/>
    <property type="evidence" value="ECO:0007669"/>
    <property type="project" value="TreeGrafter"/>
</dbReference>
<feature type="transmembrane region" description="Helical" evidence="7">
    <location>
        <begin position="21"/>
        <end position="42"/>
    </location>
</feature>
<feature type="domain" description="MacB-like periplasmic core" evidence="9">
    <location>
        <begin position="21"/>
        <end position="253"/>
    </location>
</feature>
<dbReference type="PATRIC" id="fig|880071.3.peg.397"/>
<evidence type="ECO:0000256" key="5">
    <source>
        <dbReference type="ARBA" id="ARBA00023136"/>
    </source>
</evidence>
<dbReference type="InterPro" id="IPR025857">
    <property type="entry name" value="MacB_PCD"/>
</dbReference>
<dbReference type="RefSeq" id="WP_014796357.1">
    <property type="nucleotide sequence ID" value="NC_018018.1"/>
</dbReference>
<evidence type="ECO:0000313" key="10">
    <source>
        <dbReference type="EMBL" id="AFM02897.1"/>
    </source>
</evidence>
<dbReference type="Pfam" id="PF02687">
    <property type="entry name" value="FtsX"/>
    <property type="match status" value="1"/>
</dbReference>
<dbReference type="OrthoDB" id="9770036at2"/>
<organism evidence="10 11">
    <name type="scientific">Bernardetia litoralis (strain ATCC 23117 / DSM 6794 / NBRC 15988 / NCIMB 1366 / Fx l1 / Sio-4)</name>
    <name type="common">Flexibacter litoralis</name>
    <dbReference type="NCBI Taxonomy" id="880071"/>
    <lineage>
        <taxon>Bacteria</taxon>
        <taxon>Pseudomonadati</taxon>
        <taxon>Bacteroidota</taxon>
        <taxon>Cytophagia</taxon>
        <taxon>Cytophagales</taxon>
        <taxon>Bernardetiaceae</taxon>
        <taxon>Bernardetia</taxon>
    </lineage>
</organism>
<comment type="subcellular location">
    <subcellularLocation>
        <location evidence="1">Cell membrane</location>
        <topology evidence="1">Multi-pass membrane protein</topology>
    </subcellularLocation>
</comment>
<dbReference type="GO" id="GO:0005886">
    <property type="term" value="C:plasma membrane"/>
    <property type="evidence" value="ECO:0007669"/>
    <property type="project" value="UniProtKB-SubCell"/>
</dbReference>
<feature type="domain" description="ABC3 transporter permease C-terminal" evidence="8">
    <location>
        <begin position="296"/>
        <end position="411"/>
    </location>
</feature>
<keyword evidence="5 7" id="KW-0472">Membrane</keyword>
<evidence type="ECO:0000256" key="6">
    <source>
        <dbReference type="ARBA" id="ARBA00038076"/>
    </source>
</evidence>
<accession>I4AG12</accession>
<evidence type="ECO:0000256" key="3">
    <source>
        <dbReference type="ARBA" id="ARBA00022692"/>
    </source>
</evidence>
<gene>
    <name evidence="10" type="ordered locus">Fleli_0421</name>
</gene>
<feature type="transmembrane region" description="Helical" evidence="7">
    <location>
        <begin position="378"/>
        <end position="401"/>
    </location>
</feature>
<dbReference type="InterPro" id="IPR003838">
    <property type="entry name" value="ABC3_permease_C"/>
</dbReference>
<feature type="transmembrane region" description="Helical" evidence="7">
    <location>
        <begin position="340"/>
        <end position="366"/>
    </location>
</feature>
<dbReference type="HOGENOM" id="CLU_000604_8_0_10"/>
<keyword evidence="3 7" id="KW-0812">Transmembrane</keyword>
<dbReference type="STRING" id="880071.Fleli_0421"/>
<evidence type="ECO:0000256" key="2">
    <source>
        <dbReference type="ARBA" id="ARBA00022475"/>
    </source>
</evidence>
<keyword evidence="2" id="KW-1003">Cell membrane</keyword>
<evidence type="ECO:0000259" key="8">
    <source>
        <dbReference type="Pfam" id="PF02687"/>
    </source>
</evidence>
<dbReference type="EMBL" id="CP003345">
    <property type="protein sequence ID" value="AFM02897.1"/>
    <property type="molecule type" value="Genomic_DNA"/>
</dbReference>
<name>I4AG12_BERLS</name>
<evidence type="ECO:0000313" key="11">
    <source>
        <dbReference type="Proteomes" id="UP000006054"/>
    </source>
</evidence>
<reference evidence="11" key="1">
    <citation type="submission" date="2012-06" db="EMBL/GenBank/DDBJ databases">
        <title>The complete genome of Flexibacter litoralis DSM 6794.</title>
        <authorList>
            <person name="Lucas S."/>
            <person name="Copeland A."/>
            <person name="Lapidus A."/>
            <person name="Glavina del Rio T."/>
            <person name="Dalin E."/>
            <person name="Tice H."/>
            <person name="Bruce D."/>
            <person name="Goodwin L."/>
            <person name="Pitluck S."/>
            <person name="Peters L."/>
            <person name="Ovchinnikova G."/>
            <person name="Lu M."/>
            <person name="Kyrpides N."/>
            <person name="Mavromatis K."/>
            <person name="Ivanova N."/>
            <person name="Brettin T."/>
            <person name="Detter J.C."/>
            <person name="Han C."/>
            <person name="Larimer F."/>
            <person name="Land M."/>
            <person name="Hauser L."/>
            <person name="Markowitz V."/>
            <person name="Cheng J.-F."/>
            <person name="Hugenholtz P."/>
            <person name="Woyke T."/>
            <person name="Wu D."/>
            <person name="Spring S."/>
            <person name="Lang E."/>
            <person name="Kopitz M."/>
            <person name="Brambilla E."/>
            <person name="Klenk H.-P."/>
            <person name="Eisen J.A."/>
        </authorList>
    </citation>
    <scope>NUCLEOTIDE SEQUENCE [LARGE SCALE GENOMIC DNA]</scope>
    <source>
        <strain evidence="11">ATCC 23117 / DSM 6794 / NBRC 15988 / NCIMB 1366 / Sio-4</strain>
    </source>
</reference>
<dbReference type="PANTHER" id="PTHR30572">
    <property type="entry name" value="MEMBRANE COMPONENT OF TRANSPORTER-RELATED"/>
    <property type="match status" value="1"/>
</dbReference>
<evidence type="ECO:0000256" key="7">
    <source>
        <dbReference type="SAM" id="Phobius"/>
    </source>
</evidence>
<keyword evidence="4 7" id="KW-1133">Transmembrane helix</keyword>
<dbReference type="Proteomes" id="UP000006054">
    <property type="component" value="Chromosome"/>
</dbReference>
<dbReference type="eggNOG" id="COG0577">
    <property type="taxonomic scope" value="Bacteria"/>
</dbReference>
<evidence type="ECO:0000259" key="9">
    <source>
        <dbReference type="Pfam" id="PF12704"/>
    </source>
</evidence>
<feature type="transmembrane region" description="Helical" evidence="7">
    <location>
        <begin position="288"/>
        <end position="316"/>
    </location>
</feature>
<dbReference type="Pfam" id="PF12704">
    <property type="entry name" value="MacB_PCD"/>
    <property type="match status" value="1"/>
</dbReference>
<evidence type="ECO:0000256" key="4">
    <source>
        <dbReference type="ARBA" id="ARBA00022989"/>
    </source>
</evidence>
<proteinExistence type="inferred from homology"/>
<protein>
    <submittedName>
        <fullName evidence="10">ABC-type antimicrobial peptide transport system, permease component</fullName>
    </submittedName>
</protein>
<evidence type="ECO:0000256" key="1">
    <source>
        <dbReference type="ARBA" id="ARBA00004651"/>
    </source>
</evidence>
<comment type="similarity">
    <text evidence="6">Belongs to the ABC-4 integral membrane protein family.</text>
</comment>